<evidence type="ECO:0000256" key="1">
    <source>
        <dbReference type="SAM" id="Phobius"/>
    </source>
</evidence>
<feature type="transmembrane region" description="Helical" evidence="1">
    <location>
        <begin position="24"/>
        <end position="50"/>
    </location>
</feature>
<protein>
    <submittedName>
        <fullName evidence="2">Uncharacterized protein</fullName>
    </submittedName>
</protein>
<name>C7GGN4_9FIRM</name>
<dbReference type="Proteomes" id="UP000004828">
    <property type="component" value="Unassembled WGS sequence"/>
</dbReference>
<proteinExistence type="predicted"/>
<comment type="caution">
    <text evidence="2">The sequence shown here is derived from an EMBL/GenBank/DDBJ whole genome shotgun (WGS) entry which is preliminary data.</text>
</comment>
<keyword evidence="1" id="KW-0812">Transmembrane</keyword>
<sequence>MFIFYFLSNIIQFHSVKISKNTHLLFFCFCEFFIHSFHFCIYCTIFHIIFCRFSRCIVLYYRKQIRRCIV</sequence>
<dbReference type="EMBL" id="ABYJ02000252">
    <property type="protein sequence ID" value="EEU99029.1"/>
    <property type="molecule type" value="Genomic_DNA"/>
</dbReference>
<evidence type="ECO:0000313" key="3">
    <source>
        <dbReference type="Proteomes" id="UP000004828"/>
    </source>
</evidence>
<accession>C7GGN4</accession>
<dbReference type="AlphaFoldDB" id="C7GGN4"/>
<evidence type="ECO:0000313" key="2">
    <source>
        <dbReference type="EMBL" id="EEU99029.1"/>
    </source>
</evidence>
<keyword evidence="1" id="KW-0472">Membrane</keyword>
<dbReference type="HOGENOM" id="CLU_2755351_0_0_9"/>
<reference evidence="2 3" key="1">
    <citation type="submission" date="2009-08" db="EMBL/GenBank/DDBJ databases">
        <authorList>
            <person name="Weinstock G."/>
            <person name="Sodergren E."/>
            <person name="Clifton S."/>
            <person name="Fulton L."/>
            <person name="Fulton B."/>
            <person name="Courtney L."/>
            <person name="Fronick C."/>
            <person name="Harrison M."/>
            <person name="Strong C."/>
            <person name="Farmer C."/>
            <person name="Delahaunty K."/>
            <person name="Markovic C."/>
            <person name="Hall O."/>
            <person name="Minx P."/>
            <person name="Tomlinson C."/>
            <person name="Mitreva M."/>
            <person name="Nelson J."/>
            <person name="Hou S."/>
            <person name="Wollam A."/>
            <person name="Pepin K.H."/>
            <person name="Johnson M."/>
            <person name="Bhonagiri V."/>
            <person name="Nash W.E."/>
            <person name="Warren W."/>
            <person name="Chinwalla A."/>
            <person name="Mardis E.R."/>
            <person name="Wilson R.K."/>
        </authorList>
    </citation>
    <scope>NUCLEOTIDE SEQUENCE [LARGE SCALE GENOMIC DNA]</scope>
    <source>
        <strain evidence="2 3">L1-82</strain>
    </source>
</reference>
<organism evidence="2 3">
    <name type="scientific">Roseburia intestinalis L1-82</name>
    <dbReference type="NCBI Taxonomy" id="536231"/>
    <lineage>
        <taxon>Bacteria</taxon>
        <taxon>Bacillati</taxon>
        <taxon>Bacillota</taxon>
        <taxon>Clostridia</taxon>
        <taxon>Lachnospirales</taxon>
        <taxon>Lachnospiraceae</taxon>
        <taxon>Roseburia</taxon>
    </lineage>
</organism>
<keyword evidence="1" id="KW-1133">Transmembrane helix</keyword>
<gene>
    <name evidence="2" type="ORF">ROSINTL182_09105</name>
</gene>